<evidence type="ECO:0000256" key="2">
    <source>
        <dbReference type="ARBA" id="ARBA00007688"/>
    </source>
</evidence>
<dbReference type="GO" id="GO:0046982">
    <property type="term" value="F:protein heterodimerization activity"/>
    <property type="evidence" value="ECO:0007669"/>
    <property type="project" value="InterPro"/>
</dbReference>
<evidence type="ECO:0000256" key="6">
    <source>
        <dbReference type="ARBA" id="ARBA00040091"/>
    </source>
</evidence>
<dbReference type="GO" id="GO:0046695">
    <property type="term" value="C:SLIK (SAGA-like) complex"/>
    <property type="evidence" value="ECO:0007669"/>
    <property type="project" value="InterPro"/>
</dbReference>
<evidence type="ECO:0000256" key="3">
    <source>
        <dbReference type="ARBA" id="ARBA00023015"/>
    </source>
</evidence>
<dbReference type="GO" id="GO:0000124">
    <property type="term" value="C:SAGA complex"/>
    <property type="evidence" value="ECO:0007669"/>
    <property type="project" value="InterPro"/>
</dbReference>
<dbReference type="PANTHER" id="PTHR10221:SF9">
    <property type="entry name" value="TRANSCRIPTION INITIATION FACTOR TFIID SUBUNIT 6"/>
    <property type="match status" value="1"/>
</dbReference>
<dbReference type="GO" id="GO:0016251">
    <property type="term" value="F:RNA polymerase II general transcription initiation factor activity"/>
    <property type="evidence" value="ECO:0007669"/>
    <property type="project" value="InterPro"/>
</dbReference>
<dbReference type="GO" id="GO:0005669">
    <property type="term" value="C:transcription factor TFIID complex"/>
    <property type="evidence" value="ECO:0007669"/>
    <property type="project" value="InterPro"/>
</dbReference>
<protein>
    <recommendedName>
        <fullName evidence="6">Transcription initiation factor TFIID subunit 6</fullName>
    </recommendedName>
</protein>
<feature type="domain" description="TATA box binding protein associated factor (TAF) histone-like fold" evidence="8">
    <location>
        <begin position="63"/>
        <end position="98"/>
    </location>
</feature>
<dbReference type="AlphaFoldDB" id="A0A6J1N5K8"/>
<dbReference type="Gene3D" id="1.10.20.10">
    <property type="entry name" value="Histone, subunit A"/>
    <property type="match status" value="1"/>
</dbReference>
<keyword evidence="10" id="KW-1185">Reference proteome</keyword>
<proteinExistence type="inferred from homology"/>
<dbReference type="GeneID" id="112047488"/>
<dbReference type="InterPro" id="IPR004823">
    <property type="entry name" value="TAF_TATA-bd_Histone-like_dom"/>
</dbReference>
<evidence type="ECO:0000259" key="8">
    <source>
        <dbReference type="Pfam" id="PF02969"/>
    </source>
</evidence>
<dbReference type="RefSeq" id="XP_023940387.2">
    <property type="nucleotide sequence ID" value="XM_024084619.2"/>
</dbReference>
<sequence>MSSLSSVSKNHSRKQNSSRERYERDRNKSVASESGGSSQCDTPPLIEKDGAPAQGKFAGIGPDSILCMAEQVGADLNTEAATNLAEDVSYKLRQTISTIALHSEMMKKSCVDGWDVNSVFTLSDTSPVVGATAALYAPVGEEKICCEVETLINVAEYAMTTQSYVYSTLPTVSVEWITDDRSLANNNNISSSLQTYFTKIARAILSLKKNIRQVAVEDLARNTRIGPIIPNLFNLVVLVLNDDNLNALNVPTKRPLQSNVLDMVDALCSNPCSLDTNIQQQFQRLFPVMVSNILGNGVLAEKMVALLTKITRTWPQFITVGKGILFDYLSQGTKERLSPPMMRCLTALGRCALVECLGDSLDYIDDYIHHSKRGNASELRQTILDASTCLLRSEPTTFLEDYVMTDYSMYEMLGDSVLPRRTVFPIRESTPSDTNVSEKTSDDEFGYQAHRPILKRPKVRLVTHRKTNTSIHRDAVFEPTKFTLKKKLITLRIKNCRSRDVCKRNHDRTLCSVHTSRINGIVIASGLLNRFRYRISKCNDFPIYGALIL</sequence>
<dbReference type="CDD" id="cd22932">
    <property type="entry name" value="HFD_TAF6L"/>
    <property type="match status" value="1"/>
</dbReference>
<dbReference type="OrthoDB" id="6621890at2759"/>
<dbReference type="PANTHER" id="PTHR10221">
    <property type="entry name" value="TRANSCRIPTION INITIATION FACTOR TFIID SUBUNIT 6"/>
    <property type="match status" value="1"/>
</dbReference>
<accession>A0A6J1N5K8</accession>
<reference evidence="11" key="1">
    <citation type="submission" date="2025-08" db="UniProtKB">
        <authorList>
            <consortium name="RefSeq"/>
        </authorList>
    </citation>
    <scope>IDENTIFICATION</scope>
</reference>
<evidence type="ECO:0000313" key="11">
    <source>
        <dbReference type="RefSeq" id="XP_023940387.2"/>
    </source>
</evidence>
<evidence type="ECO:0000259" key="9">
    <source>
        <dbReference type="Pfam" id="PF07571"/>
    </source>
</evidence>
<dbReference type="KEGG" id="bany:112047488"/>
<organism evidence="10 11">
    <name type="scientific">Bicyclus anynana</name>
    <name type="common">Squinting bush brown butterfly</name>
    <dbReference type="NCBI Taxonomy" id="110368"/>
    <lineage>
        <taxon>Eukaryota</taxon>
        <taxon>Metazoa</taxon>
        <taxon>Ecdysozoa</taxon>
        <taxon>Arthropoda</taxon>
        <taxon>Hexapoda</taxon>
        <taxon>Insecta</taxon>
        <taxon>Pterygota</taxon>
        <taxon>Neoptera</taxon>
        <taxon>Endopterygota</taxon>
        <taxon>Lepidoptera</taxon>
        <taxon>Glossata</taxon>
        <taxon>Ditrysia</taxon>
        <taxon>Papilionoidea</taxon>
        <taxon>Nymphalidae</taxon>
        <taxon>Satyrinae</taxon>
        <taxon>Satyrini</taxon>
        <taxon>Mycalesina</taxon>
        <taxon>Bicyclus</taxon>
    </lineage>
</organism>
<evidence type="ECO:0000256" key="1">
    <source>
        <dbReference type="ARBA" id="ARBA00004123"/>
    </source>
</evidence>
<name>A0A6J1N5K8_BICAN</name>
<dbReference type="Pfam" id="PF07571">
    <property type="entry name" value="TAF6_C"/>
    <property type="match status" value="1"/>
</dbReference>
<evidence type="ECO:0000313" key="10">
    <source>
        <dbReference type="Proteomes" id="UP001652582"/>
    </source>
</evidence>
<evidence type="ECO:0000256" key="7">
    <source>
        <dbReference type="SAM" id="MobiDB-lite"/>
    </source>
</evidence>
<dbReference type="InterPro" id="IPR046344">
    <property type="entry name" value="TAF6_C_sf"/>
</dbReference>
<dbReference type="Proteomes" id="UP001652582">
    <property type="component" value="Chromosome 9"/>
</dbReference>
<dbReference type="InterPro" id="IPR009072">
    <property type="entry name" value="Histone-fold"/>
</dbReference>
<feature type="region of interest" description="Disordered" evidence="7">
    <location>
        <begin position="1"/>
        <end position="53"/>
    </location>
</feature>
<comment type="similarity">
    <text evidence="2">Belongs to the TAF6 family.</text>
</comment>
<keyword evidence="5" id="KW-0539">Nucleus</keyword>
<dbReference type="Gene3D" id="1.25.40.770">
    <property type="entry name" value="TAF6, C-terminal HEAT repeat domain"/>
    <property type="match status" value="1"/>
</dbReference>
<comment type="subcellular location">
    <subcellularLocation>
        <location evidence="1">Nucleus</location>
    </subcellularLocation>
</comment>
<feature type="domain" description="TAF6 C-terminal HEAT repeat" evidence="9">
    <location>
        <begin position="187"/>
        <end position="298"/>
    </location>
</feature>
<keyword evidence="4" id="KW-0804">Transcription</keyword>
<gene>
    <name evidence="11" type="primary">LOC112047488</name>
</gene>
<dbReference type="InterPro" id="IPR011442">
    <property type="entry name" value="TAF6_C"/>
</dbReference>
<feature type="compositionally biased region" description="Basic and acidic residues" evidence="7">
    <location>
        <begin position="17"/>
        <end position="28"/>
    </location>
</feature>
<dbReference type="Pfam" id="PF02969">
    <property type="entry name" value="TAF"/>
    <property type="match status" value="1"/>
</dbReference>
<dbReference type="GO" id="GO:0051123">
    <property type="term" value="P:RNA polymerase II preinitiation complex assembly"/>
    <property type="evidence" value="ECO:0007669"/>
    <property type="project" value="TreeGrafter"/>
</dbReference>
<feature type="compositionally biased region" description="Polar residues" evidence="7">
    <location>
        <begin position="29"/>
        <end position="41"/>
    </location>
</feature>
<dbReference type="InterPro" id="IPR037796">
    <property type="entry name" value="TAF6"/>
</dbReference>
<keyword evidence="3" id="KW-0805">Transcription regulation</keyword>
<evidence type="ECO:0000256" key="4">
    <source>
        <dbReference type="ARBA" id="ARBA00023163"/>
    </source>
</evidence>
<evidence type="ECO:0000256" key="5">
    <source>
        <dbReference type="ARBA" id="ARBA00023242"/>
    </source>
</evidence>
<dbReference type="GO" id="GO:0003713">
    <property type="term" value="F:transcription coactivator activity"/>
    <property type="evidence" value="ECO:0007669"/>
    <property type="project" value="TreeGrafter"/>
</dbReference>